<evidence type="ECO:0000259" key="10">
    <source>
        <dbReference type="PROSITE" id="PS51007"/>
    </source>
</evidence>
<feature type="binding site" description="axial binding residue" evidence="9">
    <location>
        <position position="71"/>
    </location>
    <ligand>
        <name>heme c</name>
        <dbReference type="ChEBI" id="CHEBI:61717"/>
        <label>1</label>
    </ligand>
    <ligandPart>
        <name>Fe</name>
        <dbReference type="ChEBI" id="CHEBI:18248"/>
    </ligandPart>
</feature>
<dbReference type="GO" id="GO:0042597">
    <property type="term" value="C:periplasmic space"/>
    <property type="evidence" value="ECO:0007669"/>
    <property type="project" value="UniProtKB-SubCell"/>
</dbReference>
<keyword evidence="4" id="KW-0732">Signal</keyword>
<protein>
    <submittedName>
        <fullName evidence="11">Cytochrome c551 peroxidase</fullName>
    </submittedName>
</protein>
<evidence type="ECO:0000313" key="12">
    <source>
        <dbReference type="Proteomes" id="UP000034883"/>
    </source>
</evidence>
<comment type="subcellular location">
    <subcellularLocation>
        <location evidence="1">Periplasm</location>
    </subcellularLocation>
</comment>
<feature type="binding site" description="axial binding residue" evidence="9">
    <location>
        <position position="267"/>
    </location>
    <ligand>
        <name>heme c</name>
        <dbReference type="ChEBI" id="CHEBI:61717"/>
        <label>2</label>
    </ligand>
    <ligandPart>
        <name>Fe</name>
        <dbReference type="ChEBI" id="CHEBI:18248"/>
    </ligandPart>
</feature>
<reference evidence="11 12" key="1">
    <citation type="submission" date="2015-03" db="EMBL/GenBank/DDBJ databases">
        <title>Genome assembly of Sandaracinus amylolyticus DSM 53668.</title>
        <authorList>
            <person name="Sharma G."/>
            <person name="Subramanian S."/>
        </authorList>
    </citation>
    <scope>NUCLEOTIDE SEQUENCE [LARGE SCALE GENOMIC DNA]</scope>
    <source>
        <strain evidence="11 12">DSM 53668</strain>
    </source>
</reference>
<dbReference type="InterPro" id="IPR026259">
    <property type="entry name" value="MauG/Cytc_peroxidase"/>
</dbReference>
<dbReference type="Pfam" id="PF03150">
    <property type="entry name" value="CCP_MauG"/>
    <property type="match status" value="1"/>
</dbReference>
<comment type="cofactor">
    <cofactor evidence="8">
        <name>heme</name>
        <dbReference type="ChEBI" id="CHEBI:30413"/>
    </cofactor>
    <text evidence="8">Binds 2 heme groups.</text>
</comment>
<feature type="domain" description="Cytochrome c" evidence="10">
    <location>
        <begin position="248"/>
        <end position="399"/>
    </location>
</feature>
<evidence type="ECO:0000256" key="9">
    <source>
        <dbReference type="PIRSR" id="PIRSR000294-2"/>
    </source>
</evidence>
<evidence type="ECO:0000256" key="3">
    <source>
        <dbReference type="ARBA" id="ARBA00022723"/>
    </source>
</evidence>
<dbReference type="PIRSF" id="PIRSF000294">
    <property type="entry name" value="Cytochrome-c_peroxidase"/>
    <property type="match status" value="1"/>
</dbReference>
<feature type="binding site" description="covalent" evidence="8">
    <location>
        <position position="70"/>
    </location>
    <ligand>
        <name>heme c</name>
        <dbReference type="ChEBI" id="CHEBI:61717"/>
        <label>1</label>
    </ligand>
</feature>
<dbReference type="PANTHER" id="PTHR30600">
    <property type="entry name" value="CYTOCHROME C PEROXIDASE-RELATED"/>
    <property type="match status" value="1"/>
</dbReference>
<feature type="binding site" description="covalent" evidence="8">
    <location>
        <position position="263"/>
    </location>
    <ligand>
        <name>heme c</name>
        <dbReference type="ChEBI" id="CHEBI:61717"/>
        <label>2</label>
    </ligand>
</feature>
<evidence type="ECO:0000256" key="6">
    <source>
        <dbReference type="ARBA" id="ARBA00023002"/>
    </source>
</evidence>
<dbReference type="EMBL" id="CP011125">
    <property type="protein sequence ID" value="AKF11462.1"/>
    <property type="molecule type" value="Genomic_DNA"/>
</dbReference>
<evidence type="ECO:0000256" key="1">
    <source>
        <dbReference type="ARBA" id="ARBA00004418"/>
    </source>
</evidence>
<keyword evidence="2 8" id="KW-0349">Heme</keyword>
<dbReference type="InterPro" id="IPR051395">
    <property type="entry name" value="Cytochrome_c_Peroxidase/MauG"/>
</dbReference>
<name>A0A0F6WAB3_9BACT</name>
<keyword evidence="3 9" id="KW-0479">Metal-binding</keyword>
<comment type="PTM">
    <text evidence="8">Binds 2 heme groups per subunit.</text>
</comment>
<proteinExistence type="predicted"/>
<keyword evidence="5" id="KW-0574">Periplasm</keyword>
<dbReference type="AlphaFoldDB" id="A0A0F6WAB3"/>
<dbReference type="InterPro" id="IPR036909">
    <property type="entry name" value="Cyt_c-like_dom_sf"/>
</dbReference>
<evidence type="ECO:0000256" key="7">
    <source>
        <dbReference type="ARBA" id="ARBA00023004"/>
    </source>
</evidence>
<dbReference type="SUPFAM" id="SSF46626">
    <property type="entry name" value="Cytochrome c"/>
    <property type="match status" value="2"/>
</dbReference>
<evidence type="ECO:0000256" key="8">
    <source>
        <dbReference type="PIRSR" id="PIRSR000294-1"/>
    </source>
</evidence>
<keyword evidence="6" id="KW-0560">Oxidoreductase</keyword>
<sequence>MGHRSALLLAVVLAVGCSHETRSLETFEPGPFAPDGGSPDGPRDPMLAFGQALFFDPELSGNRNISCGTCHVPFLTTAEGIPLSLGEGATELGQFRTRNDGAVIRRHALDLFHRVEMDVLFWDGRVERLPSGEVVGPVPTPPEVTRALELASIVPLLDRDEMLGQPGDVASDGRPNELAMISDEQPRVIWAAIVERLRQHPEYDTLFVRAFGLDPSQMSIGHVAIALSHFQEVLWGPRGETLDPLLEAETARGRALFEGDGGCTRCHSGDLFTDQRFHDIAVPQLGPELDLGRFEVTGVEPDRFAFRTPPLRNVGITPPYMHNGAFETLEDAVRHHIDPVRSLRSYTGAHLSPTLRATLRNDPATLDAIEANLDPATAPLRTLSEDEVRFIVTFLRSLSNPQEMTRHPEDALPVSVPSGLPVDRWNGTRHPFR</sequence>
<keyword evidence="12" id="KW-1185">Reference proteome</keyword>
<dbReference type="InterPro" id="IPR004852">
    <property type="entry name" value="Di-haem_cyt_c_peroxidsae"/>
</dbReference>
<dbReference type="OrthoDB" id="9805202at2"/>
<dbReference type="KEGG" id="samy:DB32_008611"/>
<keyword evidence="7 9" id="KW-0408">Iron</keyword>
<dbReference type="GO" id="GO:0004130">
    <property type="term" value="F:cytochrome-c peroxidase activity"/>
    <property type="evidence" value="ECO:0007669"/>
    <property type="project" value="TreeGrafter"/>
</dbReference>
<dbReference type="GO" id="GO:0020037">
    <property type="term" value="F:heme binding"/>
    <property type="evidence" value="ECO:0007669"/>
    <property type="project" value="InterPro"/>
</dbReference>
<evidence type="ECO:0000256" key="5">
    <source>
        <dbReference type="ARBA" id="ARBA00022764"/>
    </source>
</evidence>
<dbReference type="PROSITE" id="PS51257">
    <property type="entry name" value="PROKAR_LIPOPROTEIN"/>
    <property type="match status" value="1"/>
</dbReference>
<dbReference type="PROSITE" id="PS51007">
    <property type="entry name" value="CYTC"/>
    <property type="match status" value="1"/>
</dbReference>
<accession>A0A0F6WAB3</accession>
<dbReference type="RefSeq" id="WP_053238326.1">
    <property type="nucleotide sequence ID" value="NZ_CP011125.1"/>
</dbReference>
<dbReference type="GO" id="GO:0009055">
    <property type="term" value="F:electron transfer activity"/>
    <property type="evidence" value="ECO:0007669"/>
    <property type="project" value="InterPro"/>
</dbReference>
<dbReference type="InterPro" id="IPR009056">
    <property type="entry name" value="Cyt_c-like_dom"/>
</dbReference>
<evidence type="ECO:0000256" key="4">
    <source>
        <dbReference type="ARBA" id="ARBA00022729"/>
    </source>
</evidence>
<dbReference type="Gene3D" id="1.10.760.10">
    <property type="entry name" value="Cytochrome c-like domain"/>
    <property type="match status" value="2"/>
</dbReference>
<keyword evidence="11" id="KW-0575">Peroxidase</keyword>
<organism evidence="11 12">
    <name type="scientific">Sandaracinus amylolyticus</name>
    <dbReference type="NCBI Taxonomy" id="927083"/>
    <lineage>
        <taxon>Bacteria</taxon>
        <taxon>Pseudomonadati</taxon>
        <taxon>Myxococcota</taxon>
        <taxon>Polyangia</taxon>
        <taxon>Polyangiales</taxon>
        <taxon>Sandaracinaceae</taxon>
        <taxon>Sandaracinus</taxon>
    </lineage>
</organism>
<evidence type="ECO:0000256" key="2">
    <source>
        <dbReference type="ARBA" id="ARBA00022617"/>
    </source>
</evidence>
<dbReference type="Proteomes" id="UP000034883">
    <property type="component" value="Chromosome"/>
</dbReference>
<feature type="binding site" description="covalent" evidence="8">
    <location>
        <position position="266"/>
    </location>
    <ligand>
        <name>heme c</name>
        <dbReference type="ChEBI" id="CHEBI:61717"/>
        <label>2</label>
    </ligand>
</feature>
<dbReference type="GO" id="GO:0046872">
    <property type="term" value="F:metal ion binding"/>
    <property type="evidence" value="ECO:0007669"/>
    <property type="project" value="UniProtKB-KW"/>
</dbReference>
<feature type="binding site" description="covalent" evidence="8">
    <location>
        <position position="67"/>
    </location>
    <ligand>
        <name>heme c</name>
        <dbReference type="ChEBI" id="CHEBI:61717"/>
        <label>1</label>
    </ligand>
</feature>
<evidence type="ECO:0000313" key="11">
    <source>
        <dbReference type="EMBL" id="AKF11462.1"/>
    </source>
</evidence>
<dbReference type="STRING" id="927083.DB32_008611"/>
<gene>
    <name evidence="11" type="ORF">DB32_008611</name>
</gene>